<accession>D8IZZ0</accession>
<evidence type="ECO:0000313" key="3">
    <source>
        <dbReference type="Proteomes" id="UP000000329"/>
    </source>
</evidence>
<dbReference type="GeneID" id="29393806"/>
<dbReference type="Pfam" id="PF06864">
    <property type="entry name" value="PAP_PilO"/>
    <property type="match status" value="1"/>
</dbReference>
<dbReference type="AlphaFoldDB" id="D8IZZ0"/>
<keyword evidence="1" id="KW-1133">Transmembrane helix</keyword>
<evidence type="ECO:0000256" key="1">
    <source>
        <dbReference type="SAM" id="Phobius"/>
    </source>
</evidence>
<keyword evidence="1" id="KW-0812">Transmembrane</keyword>
<gene>
    <name evidence="2" type="primary">pilO</name>
    <name evidence="2" type="ordered locus">Hsero_0808</name>
</gene>
<proteinExistence type="predicted"/>
<dbReference type="InterPro" id="IPR009663">
    <property type="entry name" value="PAP_PilO"/>
</dbReference>
<evidence type="ECO:0000313" key="2">
    <source>
        <dbReference type="EMBL" id="ADJ62327.1"/>
    </source>
</evidence>
<dbReference type="Proteomes" id="UP000000329">
    <property type="component" value="Chromosome"/>
</dbReference>
<dbReference type="KEGG" id="hse:Hsero_0808"/>
<dbReference type="HOGENOM" id="CLU_048884_0_0_4"/>
<dbReference type="eggNOG" id="ENOG502Z9DZ">
    <property type="taxonomic scope" value="Bacteria"/>
</dbReference>
<name>D8IZZ0_HERSS</name>
<dbReference type="EMBL" id="CP002039">
    <property type="protein sequence ID" value="ADJ62327.1"/>
    <property type="molecule type" value="Genomic_DNA"/>
</dbReference>
<feature type="transmembrane region" description="Helical" evidence="1">
    <location>
        <begin position="194"/>
        <end position="215"/>
    </location>
</feature>
<dbReference type="OrthoDB" id="6451163at2"/>
<dbReference type="STRING" id="757424.Hsero_0808"/>
<protein>
    <submittedName>
        <fullName evidence="2">Type IV Tfp pilus assembly PilO protein</fullName>
    </submittedName>
</protein>
<keyword evidence="3" id="KW-1185">Reference proteome</keyword>
<organism evidence="2 3">
    <name type="scientific">Herbaspirillum seropedicae (strain SmR1)</name>
    <dbReference type="NCBI Taxonomy" id="757424"/>
    <lineage>
        <taxon>Bacteria</taxon>
        <taxon>Pseudomonadati</taxon>
        <taxon>Pseudomonadota</taxon>
        <taxon>Betaproteobacteria</taxon>
        <taxon>Burkholderiales</taxon>
        <taxon>Oxalobacteraceae</taxon>
        <taxon>Herbaspirillum</taxon>
    </lineage>
</organism>
<dbReference type="RefSeq" id="WP_013232844.1">
    <property type="nucleotide sequence ID" value="NC_014323.1"/>
</dbReference>
<keyword evidence="1" id="KW-0472">Membrane</keyword>
<sequence length="421" mass="47592">MASIVITLDKHKFVGGLFWQSLSKPRELNREAADLGRKIDSDLMVIRMDHTTAQAGFAQSREGIRRGMYSLAAVVSKTLAIEGAFYDGEQQPVHNWLGAFKLPEGNWIYFAVRDANFLPNGDFVGSKEEVLDRLHNDYALGGWNVVLGEEELKSFGFHNFQPRDIRSFIPQRADGSLRIHKWWGLRQIGGRPSWLPMAAGVAALAALSLAGAWGWRLYQQKQQEREREIAMQQARERILREASAAARPWSKRVAPAMLVRACQKQFVHPTAGGWLLDSYSCTQDQQTYLWRRGSSSIAMLREQLPEAQVDASGEHASYVRALKLGNPQNEELQDQRQAMEQVLSRLQMMGVPMKVVAAPALQLQNGEQQWQPNWRSYLFKLNAAGMEPQEIAGILNRPGVRVDKVLYQGSEWIMEGTIYAK</sequence>
<reference evidence="2 3" key="1">
    <citation type="submission" date="2010-04" db="EMBL/GenBank/DDBJ databases">
        <title>The genome of Herbaspirillum seropedicae SmR1, an endophytic, nitrogen-fixing, plant-growth promoting beta-Proteobacteria.</title>
        <authorList>
            <person name="Pedrosa F.O."/>
            <person name="Monteiro R.A."/>
            <person name="Wassem R."/>
            <person name="Cruz L.M."/>
            <person name="Ayub R.A."/>
            <person name="Colauto N.B."/>
            <person name="Fernandez M.A."/>
            <person name="Fungaro M.H.P."/>
            <person name="Grisard E.C."/>
            <person name="Hungria M."/>
            <person name="Madeira H.M.F."/>
            <person name="Nodari R.O."/>
            <person name="Osaku C.A."/>
            <person name="Petzl-Erler M.L."/>
            <person name="Terenzi H."/>
            <person name="Vieira L.G.E."/>
            <person name="Almeida M.I.M."/>
            <person name="Alves L.R."/>
            <person name="Arantes O.M.N."/>
            <person name="Balsanelli E."/>
            <person name="Barcellos F.G."/>
            <person name="Baura V.A."/>
            <person name="Binde D.R."/>
            <person name="Campo R.J."/>
            <person name="Chubatsu L.S."/>
            <person name="Chueire L.M.O."/>
            <person name="Ciferri R.R."/>
            <person name="Correa L.C."/>
            <person name="da Conceicao Silva J.L."/>
            <person name="Dabul A.N.G."/>
            <person name="Dambros B.P."/>
            <person name="Faoro H."/>
            <person name="Favetti A."/>
            <person name="Friedermann G."/>
            <person name="Furlaneto M.C."/>
            <person name="Gasques L.S."/>
            <person name="Gimenes C.C.T."/>
            <person name="Gioppo N.M.R."/>
            <person name="Glienke-Blanco C."/>
            <person name="Godoy L.P."/>
            <person name="Guerra M.P."/>
            <person name="Karp S."/>
            <person name="Kava-Cordeiro V."/>
            <person name="Margarido V.P."/>
            <person name="Mathioni S.M."/>
            <person name="Menck-Soares M.A."/>
            <person name="Murace N.K."/>
            <person name="Nicolas M.F."/>
            <person name="Oliveira C.E.C."/>
            <person name="Pagnan N.A.B."/>
            <person name="Pamphile J.A."/>
            <person name="Patussi E.V."/>
            <person name="Pereira L.F.P."/>
            <person name="Pereira-Ferrari L."/>
            <person name="Pinto F.G.S."/>
            <person name="Precoma C."/>
            <person name="Prioli A.J."/>
            <person name="Prioli S.M.A.P."/>
            <person name="Raittz R.T."/>
            <person name="Ramos H.J.O."/>
            <person name="Ribeiro E.M.S.F."/>
            <person name="Rigo L.U."/>
            <person name="Rocha C.L.M.S.C."/>
            <person name="Rocha S.N."/>
            <person name="Santos K."/>
            <person name="Satori D."/>
            <person name="Silva A.G."/>
            <person name="Simao R.C.G."/>
            <person name="Soares M.A.M."/>
            <person name="Souza E.M."/>
            <person name="Steffens M.B.R."/>
            <person name="Steindel M."/>
            <person name="Tadra-Sfeir M.Z."/>
            <person name="Takahashi E.K."/>
            <person name="Torres R.A."/>
            <person name="Valle J.S."/>
            <person name="Vernal J.I."/>
            <person name="Vilas-Boas L.A."/>
            <person name="Watanabe M.A.E."/>
            <person name="Weiss V.A."/>
            <person name="Yates M.A."/>
            <person name="Souza E.M."/>
        </authorList>
    </citation>
    <scope>NUCLEOTIDE SEQUENCE [LARGE SCALE GENOMIC DNA]</scope>
    <source>
        <strain evidence="2 3">SmR1</strain>
    </source>
</reference>